<keyword evidence="3 10" id="KW-0812">Transmembrane</keyword>
<feature type="transmembrane region" description="Helical" evidence="10">
    <location>
        <begin position="812"/>
        <end position="836"/>
    </location>
</feature>
<dbReference type="OrthoDB" id="6500128at2759"/>
<dbReference type="InterPro" id="IPR003593">
    <property type="entry name" value="AAA+_ATPase"/>
</dbReference>
<dbReference type="Pfam" id="PF00664">
    <property type="entry name" value="ABC_membrane"/>
    <property type="match status" value="2"/>
</dbReference>
<dbReference type="CDD" id="cd18579">
    <property type="entry name" value="ABC_6TM_ABCC_D1"/>
    <property type="match status" value="1"/>
</dbReference>
<dbReference type="GO" id="GO:0140359">
    <property type="term" value="F:ABC-type transporter activity"/>
    <property type="evidence" value="ECO:0007669"/>
    <property type="project" value="InterPro"/>
</dbReference>
<protein>
    <submittedName>
        <fullName evidence="13">Multidrug resistance-associated protein 1</fullName>
    </submittedName>
</protein>
<feature type="domain" description="ABC transporter" evidence="11">
    <location>
        <begin position="1084"/>
        <end position="1366"/>
    </location>
</feature>
<evidence type="ECO:0000256" key="8">
    <source>
        <dbReference type="ARBA" id="ARBA00023136"/>
    </source>
</evidence>
<dbReference type="FunFam" id="3.40.50.300:FF:000163">
    <property type="entry name" value="Multidrug resistance-associated protein member 4"/>
    <property type="match status" value="1"/>
</dbReference>
<dbReference type="PANTHER" id="PTHR24223">
    <property type="entry name" value="ATP-BINDING CASSETTE SUB-FAMILY C"/>
    <property type="match status" value="1"/>
</dbReference>
<dbReference type="Gene3D" id="1.20.1560.10">
    <property type="entry name" value="ABC transporter type 1, transmembrane domain"/>
    <property type="match status" value="2"/>
</dbReference>
<feature type="transmembrane region" description="Helical" evidence="10">
    <location>
        <begin position="132"/>
        <end position="150"/>
    </location>
</feature>
<reference evidence="13" key="1">
    <citation type="journal article" date="2020" name="Fungal Divers.">
        <title>Resolving the Mortierellaceae phylogeny through synthesis of multi-gene phylogenetics and phylogenomics.</title>
        <authorList>
            <person name="Vandepol N."/>
            <person name="Liber J."/>
            <person name="Desiro A."/>
            <person name="Na H."/>
            <person name="Kennedy M."/>
            <person name="Barry K."/>
            <person name="Grigoriev I.V."/>
            <person name="Miller A.N."/>
            <person name="O'Donnell K."/>
            <person name="Stajich J.E."/>
            <person name="Bonito G."/>
        </authorList>
    </citation>
    <scope>NUCLEOTIDE SEQUENCE</scope>
    <source>
        <strain evidence="13">REB-010B</strain>
    </source>
</reference>
<feature type="domain" description="ABC transmembrane type-1" evidence="12">
    <location>
        <begin position="95"/>
        <end position="383"/>
    </location>
</feature>
<feature type="transmembrane region" description="Helical" evidence="10">
    <location>
        <begin position="886"/>
        <end position="919"/>
    </location>
</feature>
<dbReference type="GO" id="GO:0005524">
    <property type="term" value="F:ATP binding"/>
    <property type="evidence" value="ECO:0007669"/>
    <property type="project" value="UniProtKB-KW"/>
</dbReference>
<evidence type="ECO:0000256" key="2">
    <source>
        <dbReference type="ARBA" id="ARBA00022448"/>
    </source>
</evidence>
<dbReference type="SUPFAM" id="SSF52540">
    <property type="entry name" value="P-loop containing nucleoside triphosphate hydrolases"/>
    <property type="match status" value="3"/>
</dbReference>
<dbReference type="InterPro" id="IPR050173">
    <property type="entry name" value="ABC_transporter_C-like"/>
</dbReference>
<dbReference type="FunFam" id="1.20.1560.10:FF:000006">
    <property type="entry name" value="ATP-binding cassette, sub-family C (CFTR/MRP), member 9"/>
    <property type="match status" value="1"/>
</dbReference>
<evidence type="ECO:0000256" key="10">
    <source>
        <dbReference type="SAM" id="Phobius"/>
    </source>
</evidence>
<dbReference type="CDD" id="cd03250">
    <property type="entry name" value="ABCC_MRP_domain1"/>
    <property type="match status" value="1"/>
</dbReference>
<evidence type="ECO:0000256" key="5">
    <source>
        <dbReference type="ARBA" id="ARBA00022741"/>
    </source>
</evidence>
<dbReference type="GO" id="GO:0000329">
    <property type="term" value="C:fungal-type vacuole membrane"/>
    <property type="evidence" value="ECO:0007669"/>
    <property type="project" value="UniProtKB-ARBA"/>
</dbReference>
<keyword evidence="14" id="KW-1185">Reference proteome</keyword>
<evidence type="ECO:0000259" key="11">
    <source>
        <dbReference type="PROSITE" id="PS50893"/>
    </source>
</evidence>
<dbReference type="SUPFAM" id="SSF90123">
    <property type="entry name" value="ABC transporter transmembrane region"/>
    <property type="match status" value="2"/>
</dbReference>
<gene>
    <name evidence="13" type="primary">ABCC1_1</name>
    <name evidence="13" type="ORF">BGZ99_000778</name>
</gene>
<dbReference type="GO" id="GO:0016887">
    <property type="term" value="F:ATP hydrolysis activity"/>
    <property type="evidence" value="ECO:0007669"/>
    <property type="project" value="InterPro"/>
</dbReference>
<dbReference type="SMART" id="SM00382">
    <property type="entry name" value="AAA"/>
    <property type="match status" value="2"/>
</dbReference>
<feature type="compositionally biased region" description="Basic and acidic residues" evidence="9">
    <location>
        <begin position="453"/>
        <end position="467"/>
    </location>
</feature>
<keyword evidence="8 10" id="KW-0472">Membrane</keyword>
<keyword evidence="7 10" id="KW-1133">Transmembrane helix</keyword>
<dbReference type="PROSITE" id="PS50893">
    <property type="entry name" value="ABC_TRANSPORTER_2"/>
    <property type="match status" value="2"/>
</dbReference>
<feature type="domain" description="ABC transporter" evidence="11">
    <location>
        <begin position="457"/>
        <end position="686"/>
    </location>
</feature>
<keyword evidence="5" id="KW-0547">Nucleotide-binding</keyword>
<evidence type="ECO:0000256" key="6">
    <source>
        <dbReference type="ARBA" id="ARBA00022840"/>
    </source>
</evidence>
<comment type="subcellular location">
    <subcellularLocation>
        <location evidence="1">Vacuole membrane</location>
        <topology evidence="1">Multi-pass membrane protein</topology>
    </subcellularLocation>
</comment>
<feature type="transmembrane region" description="Helical" evidence="10">
    <location>
        <begin position="236"/>
        <end position="259"/>
    </location>
</feature>
<dbReference type="CDD" id="cd18603">
    <property type="entry name" value="ABC_6TM_MRP1_2_3_6_D2_like"/>
    <property type="match status" value="1"/>
</dbReference>
<dbReference type="PROSITE" id="PS50929">
    <property type="entry name" value="ABC_TM1F"/>
    <property type="match status" value="2"/>
</dbReference>
<dbReference type="FunFam" id="1.20.1560.10:FF:000010">
    <property type="entry name" value="Multidrug resistance-associated ABC transporter"/>
    <property type="match status" value="1"/>
</dbReference>
<feature type="transmembrane region" description="Helical" evidence="10">
    <location>
        <begin position="993"/>
        <end position="1011"/>
    </location>
</feature>
<evidence type="ECO:0000256" key="7">
    <source>
        <dbReference type="ARBA" id="ARBA00022989"/>
    </source>
</evidence>
<dbReference type="Proteomes" id="UP000738325">
    <property type="component" value="Unassembled WGS sequence"/>
</dbReference>
<dbReference type="InterPro" id="IPR011527">
    <property type="entry name" value="ABC1_TM_dom"/>
</dbReference>
<feature type="compositionally biased region" description="Polar residues" evidence="9">
    <location>
        <begin position="471"/>
        <end position="482"/>
    </location>
</feature>
<dbReference type="FunFam" id="3.40.50.300:FF:000997">
    <property type="entry name" value="Multidrug resistance-associated protein 1"/>
    <property type="match status" value="1"/>
</dbReference>
<organism evidence="13 14">
    <name type="scientific">Dissophora globulifera</name>
    <dbReference type="NCBI Taxonomy" id="979702"/>
    <lineage>
        <taxon>Eukaryota</taxon>
        <taxon>Fungi</taxon>
        <taxon>Fungi incertae sedis</taxon>
        <taxon>Mucoromycota</taxon>
        <taxon>Mortierellomycotina</taxon>
        <taxon>Mortierellomycetes</taxon>
        <taxon>Mortierellales</taxon>
        <taxon>Mortierellaceae</taxon>
        <taxon>Dissophora</taxon>
    </lineage>
</organism>
<feature type="region of interest" description="Disordered" evidence="9">
    <location>
        <begin position="1143"/>
        <end position="1182"/>
    </location>
</feature>
<feature type="transmembrane region" description="Helical" evidence="10">
    <location>
        <begin position="313"/>
        <end position="340"/>
    </location>
</feature>
<proteinExistence type="predicted"/>
<feature type="transmembrane region" description="Helical" evidence="10">
    <location>
        <begin position="769"/>
        <end position="792"/>
    </location>
</feature>
<evidence type="ECO:0000256" key="4">
    <source>
        <dbReference type="ARBA" id="ARBA00022737"/>
    </source>
</evidence>
<dbReference type="InterPro" id="IPR017871">
    <property type="entry name" value="ABC_transporter-like_CS"/>
</dbReference>
<evidence type="ECO:0000256" key="1">
    <source>
        <dbReference type="ARBA" id="ARBA00004128"/>
    </source>
</evidence>
<dbReference type="Gene3D" id="3.40.50.300">
    <property type="entry name" value="P-loop containing nucleotide triphosphate hydrolases"/>
    <property type="match status" value="2"/>
</dbReference>
<feature type="domain" description="ABC transmembrane type-1" evidence="12">
    <location>
        <begin position="774"/>
        <end position="1046"/>
    </location>
</feature>
<feature type="region of interest" description="Disordered" evidence="9">
    <location>
        <begin position="435"/>
        <end position="482"/>
    </location>
</feature>
<evidence type="ECO:0000313" key="13">
    <source>
        <dbReference type="EMBL" id="KAG0325322.1"/>
    </source>
</evidence>
<dbReference type="PROSITE" id="PS00211">
    <property type="entry name" value="ABC_TRANSPORTER_1"/>
    <property type="match status" value="2"/>
</dbReference>
<accession>A0A9P6UYD1</accession>
<dbReference type="InterPro" id="IPR044746">
    <property type="entry name" value="ABCC_6TM_D1"/>
</dbReference>
<dbReference type="CDD" id="cd03244">
    <property type="entry name" value="ABCC_MRP_domain2"/>
    <property type="match status" value="1"/>
</dbReference>
<keyword evidence="6" id="KW-0067">ATP-binding</keyword>
<sequence length="1371" mass="151757">MDDTDWEKPTAYDQANLFSRFCFHFLQHIISLGYRKQLNDDDIANMMPLRIRTISSYNFISRVWDRHLQKRKLSKKSPSLLWVVLKAGGWSWIPVIFFASMESILEYVSPVLLDAMLNFMASYSTDQPQPTSLGLILAFGMLATAILSSLSSGQYYQLGTNLGIEFKSGLTSMIYRKALKLSPGARREATVGEITNHMSVDAERISQAVLYLPQIFTAPFEVAIGMYLLYRQLGPSAFTGLGVVVLVIPIQGLVARVLMKAKDKKLEAMDGRIRLLTDVLSGIRAVKLYSWERSFSEKVNVYRKLELKSLQQIGVTVAIMMIMYSSMPSLMSLLSFVVYALAGGPNGTRGTMSPQVVFVSITLFGRFSRPIGRASSIISQSVTLKVAVKRIQSFLLQEELDEDQVEYRDLPSVASGDQTDNSVSTTAIQVTDGTFSWGSTDTKETTTTTPPLEKSEVKEKEKEKEGEVESTNSEQRPTLSGINLSIPHGNLTVVMGRVGQGKSSLLSAIIGDMYKLQGRVQINGRCAYVPQQAWIINATVRENIVFGREFEQERYNRVLSAAGLLPDLEILAAGDQTEIGERGINLSGGQKQRVSLARAAYQDADVYLLDDPLSAVDAHVDQHLWDNLIGPNGLLKGKARLLITHGVHHLSEADQIVVIRDGSIDEVGSFTELMTAQGSFQQLVEEYTIDQKKAGEETDAKTSHFVDDSATVSEAFESATQRKDVAATATHDAIVKEDDNAELVMQEAAAVGSVGWKVFKGYAEASTYLFTYMGVMGFVFSQVSQIGISLWLQDWASREDRGDEPPVGKFLGVYAALVMLYVIMDMGANTTILIGGNLRASRILHENLLTRVFRLPMSVGRIINRFSSDIDNLDELMPIAVSDVYFFLTTVLGTIVVIAISVPIFLAVVPFLIAFYILIQRYYIRTSRQVKRLHSISKSPLYQHFGETLSGVSTIRAMRVHESFIFQNAIKSDRSSNAYFVYSITIRWLHIRLELMGAVVVFATALFSVLGRETLGPAMSGLALSYALNATFAITYLVKSFSEMQNQLVSIERIQEYSTKNQEAPSILPADSKLPADWPTKGRVVFKNYSTRYRQGMDLVLKKVSFEVLPAEKVGVVGRTGAGKSSLTLALFRIIEAANSSWAKASHNGPDSQSDDAEVEPLSAKASEKAKAAASAEMESVHVEEDGGSIEIDGVDIATVGLEHLRRHLAIIPQDPILFSGSVRDNLDPFHEATDAELWEALERAYLKDHITSLAGGLSYEVAQNGENFSVGQRSLICLARALLRKAKVLILDEATAAVDVETDELIQRTIREEFKDRTILTIAHRIKTIMDSDKILVLERGRVEEYDTPSVLLQRQGLFYSLAKQAGQVM</sequence>
<name>A0A9P6UYD1_9FUNG</name>
<dbReference type="InterPro" id="IPR003439">
    <property type="entry name" value="ABC_transporter-like_ATP-bd"/>
</dbReference>
<dbReference type="Pfam" id="PF00005">
    <property type="entry name" value="ABC_tran"/>
    <property type="match status" value="2"/>
</dbReference>
<dbReference type="PANTHER" id="PTHR24223:SF443">
    <property type="entry name" value="MULTIDRUG-RESISTANCE LIKE PROTEIN 1, ISOFORM I"/>
    <property type="match status" value="1"/>
</dbReference>
<feature type="transmembrane region" description="Helical" evidence="10">
    <location>
        <begin position="80"/>
        <end position="101"/>
    </location>
</feature>
<evidence type="ECO:0000256" key="9">
    <source>
        <dbReference type="SAM" id="MobiDB-lite"/>
    </source>
</evidence>
<keyword evidence="2" id="KW-0813">Transport</keyword>
<evidence type="ECO:0000256" key="3">
    <source>
        <dbReference type="ARBA" id="ARBA00022692"/>
    </source>
</evidence>
<dbReference type="EMBL" id="JAAAIP010000117">
    <property type="protein sequence ID" value="KAG0325322.1"/>
    <property type="molecule type" value="Genomic_DNA"/>
</dbReference>
<keyword evidence="4" id="KW-0677">Repeat</keyword>
<evidence type="ECO:0000313" key="14">
    <source>
        <dbReference type="Proteomes" id="UP000738325"/>
    </source>
</evidence>
<dbReference type="InterPro" id="IPR027417">
    <property type="entry name" value="P-loop_NTPase"/>
</dbReference>
<evidence type="ECO:0000259" key="12">
    <source>
        <dbReference type="PROSITE" id="PS50929"/>
    </source>
</evidence>
<dbReference type="InterPro" id="IPR036640">
    <property type="entry name" value="ABC1_TM_sf"/>
</dbReference>
<comment type="caution">
    <text evidence="13">The sequence shown here is derived from an EMBL/GenBank/DDBJ whole genome shotgun (WGS) entry which is preliminary data.</text>
</comment>
<feature type="transmembrane region" description="Helical" evidence="10">
    <location>
        <begin position="208"/>
        <end position="230"/>
    </location>
</feature>